<keyword evidence="7 9" id="KW-0496">Mitochondrion</keyword>
<dbReference type="Gene3D" id="1.20.5.2210">
    <property type="match status" value="1"/>
</dbReference>
<evidence type="ECO:0000256" key="4">
    <source>
        <dbReference type="ARBA" id="ARBA00022781"/>
    </source>
</evidence>
<dbReference type="WBParaSite" id="TREG1_114170.1">
    <property type="protein sequence ID" value="TREG1_114170.1"/>
    <property type="gene ID" value="TREG1_114170"/>
</dbReference>
<reference evidence="11" key="2">
    <citation type="submission" date="2023-11" db="UniProtKB">
        <authorList>
            <consortium name="WormBaseParasite"/>
        </authorList>
    </citation>
    <scope>IDENTIFICATION</scope>
</reference>
<proteinExistence type="inferred from homology"/>
<sequence>MLARYIVSRLPCKLGGSTGYFHTGLSLCVAPPTAEKQIQPAVDHLVKAESAANKYEQDVENSVSRWEKSHQIYYGKERDFKNFPTIKFAETSPKIRMGVFPDYWFQPFYNKTGVTGPYMFMFGSFMFLINKEIWVFDPHFLEFSTFVIMSTVFVKLFGPRAKKFMEDLVEKDEQELYYKPINEVKGYLDNTIKTSEMEMSRAAAVSEHVKAKEENIALQLEAAYRERLQNVFRTVHRRLDYHVERENTRKRYIQHHMVNWVVDHVVKGITPTQEKETLTHCINELKRLAQTSKVTATA</sequence>
<evidence type="ECO:0000256" key="6">
    <source>
        <dbReference type="ARBA" id="ARBA00023065"/>
    </source>
</evidence>
<evidence type="ECO:0000256" key="7">
    <source>
        <dbReference type="ARBA" id="ARBA00023128"/>
    </source>
</evidence>
<comment type="subcellular location">
    <subcellularLocation>
        <location evidence="9">Mitochondrion</location>
    </subcellularLocation>
    <subcellularLocation>
        <location evidence="9">Mitochondrion inner membrane</location>
    </subcellularLocation>
</comment>
<keyword evidence="6 9" id="KW-0406">Ion transport</keyword>
<comment type="similarity">
    <text evidence="1 9">Belongs to the eukaryotic ATPase B chain family.</text>
</comment>
<keyword evidence="5 9" id="KW-0999">Mitochondrion inner membrane</keyword>
<evidence type="ECO:0000256" key="8">
    <source>
        <dbReference type="ARBA" id="ARBA00023136"/>
    </source>
</evidence>
<dbReference type="Pfam" id="PF05405">
    <property type="entry name" value="Mt_ATP-synt_B"/>
    <property type="match status" value="1"/>
</dbReference>
<accession>A0AA85IQ93</accession>
<dbReference type="GO" id="GO:0045259">
    <property type="term" value="C:proton-transporting ATP synthase complex"/>
    <property type="evidence" value="ECO:0007669"/>
    <property type="project" value="UniProtKB-KW"/>
</dbReference>
<evidence type="ECO:0000256" key="3">
    <source>
        <dbReference type="ARBA" id="ARBA00022547"/>
    </source>
</evidence>
<keyword evidence="10" id="KW-1185">Reference proteome</keyword>
<name>A0AA85IQ93_TRIRE</name>
<dbReference type="Proteomes" id="UP000050795">
    <property type="component" value="Unassembled WGS sequence"/>
</dbReference>
<keyword evidence="4 9" id="KW-0375">Hydrogen ion transport</keyword>
<comment type="subunit">
    <text evidence="9">F-type ATPases have 2 components, CF(1) - the catalytic core - and CF(0) - the membrane proton channel. CF(1) and CF(0) have multiple subunits.</text>
</comment>
<dbReference type="GO" id="GO:0046933">
    <property type="term" value="F:proton-transporting ATP synthase activity, rotational mechanism"/>
    <property type="evidence" value="ECO:0007669"/>
    <property type="project" value="TreeGrafter"/>
</dbReference>
<dbReference type="PANTHER" id="PTHR12733:SF3">
    <property type="entry name" value="ATP SYNTHASE F(0) COMPLEX SUBUNIT B1, MITOCHONDRIAL"/>
    <property type="match status" value="1"/>
</dbReference>
<protein>
    <recommendedName>
        <fullName evidence="9">ATP synthase subunit b</fullName>
    </recommendedName>
</protein>
<dbReference type="PANTHER" id="PTHR12733">
    <property type="entry name" value="MITOCHONDRIAL ATP SYNTHASE B CHAIN"/>
    <property type="match status" value="1"/>
</dbReference>
<keyword evidence="8 9" id="KW-0472">Membrane</keyword>
<dbReference type="SUPFAM" id="SSF161060">
    <property type="entry name" value="ATP synthase B chain-like"/>
    <property type="match status" value="1"/>
</dbReference>
<evidence type="ECO:0000256" key="2">
    <source>
        <dbReference type="ARBA" id="ARBA00022448"/>
    </source>
</evidence>
<dbReference type="InterPro" id="IPR008688">
    <property type="entry name" value="ATP_synth_Bsub_B/MI25"/>
</dbReference>
<dbReference type="InterPro" id="IPR013837">
    <property type="entry name" value="ATP_synth_F0_suB"/>
</dbReference>
<dbReference type="GO" id="GO:0005743">
    <property type="term" value="C:mitochondrial inner membrane"/>
    <property type="evidence" value="ECO:0007669"/>
    <property type="project" value="UniProtKB-SubCell"/>
</dbReference>
<comment type="function">
    <text evidence="9">Subunit b, of the mitochondrial membrane ATP synthase complex (F(1)F(0) ATP synthase or Complex V) that produces ATP from ADP in the presence of a proton gradient across the membrane which is generated by electron transport complexes of the respiratory chain. ATP synthase complex consist of a soluble F(1) head domain - the catalytic core - and a membrane F(1) domain - the membrane proton channel. These two domains are linked by a central stalk rotating inside the F(1) region and a stationary peripheral stalk. During catalysis, ATP synthesis in the catalytic domain of F(1) is coupled via a rotary mechanism of the central stalk subunits to proton translocation. In vivo, can only synthesize ATP although its ATP hydrolase activity can be activated artificially in vitro. Part of the complex F(0) domain. Part of the complex F(0) domain and the peripheric stalk, which acts as a stator to hold the catalytic alpha(3)beta(3) subcomplex and subunit a/ATP6 static relative to the rotary elements.</text>
</comment>
<dbReference type="AlphaFoldDB" id="A0AA85IQ93"/>
<evidence type="ECO:0000256" key="9">
    <source>
        <dbReference type="RuleBase" id="RU368017"/>
    </source>
</evidence>
<organism evidence="10 11">
    <name type="scientific">Trichobilharzia regenti</name>
    <name type="common">Nasal bird schistosome</name>
    <dbReference type="NCBI Taxonomy" id="157069"/>
    <lineage>
        <taxon>Eukaryota</taxon>
        <taxon>Metazoa</taxon>
        <taxon>Spiralia</taxon>
        <taxon>Lophotrochozoa</taxon>
        <taxon>Platyhelminthes</taxon>
        <taxon>Trematoda</taxon>
        <taxon>Digenea</taxon>
        <taxon>Strigeidida</taxon>
        <taxon>Schistosomatoidea</taxon>
        <taxon>Schistosomatidae</taxon>
        <taxon>Trichobilharzia</taxon>
    </lineage>
</organism>
<keyword evidence="3 9" id="KW-0138">CF(0)</keyword>
<evidence type="ECO:0000313" key="10">
    <source>
        <dbReference type="Proteomes" id="UP000050795"/>
    </source>
</evidence>
<evidence type="ECO:0000256" key="5">
    <source>
        <dbReference type="ARBA" id="ARBA00022792"/>
    </source>
</evidence>
<evidence type="ECO:0000313" key="11">
    <source>
        <dbReference type="WBParaSite" id="TREG1_114170.1"/>
    </source>
</evidence>
<reference evidence="10" key="1">
    <citation type="submission" date="2022-06" db="EMBL/GenBank/DDBJ databases">
        <authorList>
            <person name="Berger JAMES D."/>
            <person name="Berger JAMES D."/>
        </authorList>
    </citation>
    <scope>NUCLEOTIDE SEQUENCE [LARGE SCALE GENOMIC DNA]</scope>
</reference>
<keyword evidence="2 9" id="KW-0813">Transport</keyword>
<evidence type="ECO:0000256" key="1">
    <source>
        <dbReference type="ARBA" id="ARBA00007479"/>
    </source>
</evidence>